<proteinExistence type="predicted"/>
<dbReference type="eggNOG" id="ENOG502QSDV">
    <property type="taxonomic scope" value="Eukaryota"/>
</dbReference>
<dbReference type="STRING" id="1245745.A0A0A2V9B0"/>
<feature type="transmembrane region" description="Helical" evidence="1">
    <location>
        <begin position="594"/>
        <end position="613"/>
    </location>
</feature>
<keyword evidence="1" id="KW-0472">Membrane</keyword>
<gene>
    <name evidence="3" type="ORF">BBAD15_g10707</name>
</gene>
<dbReference type="AlphaFoldDB" id="A0A0A2V9B0"/>
<feature type="domain" description="Phosphatidate phosphatase APP1 catalytic" evidence="2">
    <location>
        <begin position="373"/>
        <end position="519"/>
    </location>
</feature>
<dbReference type="Proteomes" id="UP000030106">
    <property type="component" value="Unassembled WGS sequence"/>
</dbReference>
<evidence type="ECO:0000313" key="4">
    <source>
        <dbReference type="Proteomes" id="UP000030106"/>
    </source>
</evidence>
<dbReference type="InterPro" id="IPR019236">
    <property type="entry name" value="APP1_cat"/>
</dbReference>
<accession>A0A0A2V9B0</accession>
<dbReference type="OrthoDB" id="414243at2759"/>
<dbReference type="GO" id="GO:0030479">
    <property type="term" value="C:actin cortical patch"/>
    <property type="evidence" value="ECO:0007669"/>
    <property type="project" value="TreeGrafter"/>
</dbReference>
<protein>
    <submittedName>
        <fullName evidence="3">Actin patch protein 1</fullName>
    </submittedName>
</protein>
<dbReference type="PANTHER" id="PTHR28208">
    <property type="entry name" value="PHOSPHATIDATE PHOSPHATASE APP1"/>
    <property type="match status" value="1"/>
</dbReference>
<sequence length="614" mass="66472">MGLLAAVRVEAPLTRQEVMSWEKQGQPAATIPVTSSGCFENYSEASYTPVDPAPVILLLFRIAGIAIEPAQEQDNRSSGTFLHRCIEIMKLDATLAILAAVGIGRAAPTPTPAPTPSRLVSVGRDAAAAAPEPTPVPALQPQARGLGDDLSTYVKSLGSEIDSKISSFVDSGLLNFPHGFPTGTAVESSLGITAGALDAQPTRVLNLPAYANWTNDGWSVRVHGNVYKVPDVAQEKIDKLADAFLIGTSVKELGDDGKKQARNLTREIFVVQQGHENVTVEFAVRSSNSSSPRGGAYVNAKGGGQEIKLPFETTTEGDFDVFVALRNESSKANNTNAYLLPGNATTKIQALDMHVKGTDTGNATAYLVPPRGVTVVSDIDDILRVTKIYKPKEGLLNSFARPFTAWEDMPVIYSNWSSSAISSLHFHYLTTTPEQGTRPYMDFIFRTYPAGSFDTRPLNFTNVKETLQIRRYLLDRLFQTFPNRTFVLVADTSNADVMKAYPAMYKDYPGQVSCILLRNTSATDADDKLPYDTKGFKDIPQENYMFFKVPSDLTGLDIENGHCLNSSVAQNVTFGEQGLPLGLGKKKSDAVSGMVSPGYALSAVIFVATLMLFL</sequence>
<keyword evidence="1" id="KW-1133">Transmembrane helix</keyword>
<evidence type="ECO:0000313" key="3">
    <source>
        <dbReference type="EMBL" id="KGQ04088.1"/>
    </source>
</evidence>
<reference evidence="3 4" key="1">
    <citation type="submission" date="2012-10" db="EMBL/GenBank/DDBJ databases">
        <title>Genome sequencing and analysis of entomopathogenic fungi Beauveria bassiana D1-5.</title>
        <authorList>
            <person name="Li Q."/>
            <person name="Wang L."/>
            <person name="Zhang Z."/>
            <person name="Wang Q."/>
            <person name="Ren J."/>
            <person name="Wang M."/>
            <person name="Xu W."/>
            <person name="Wang J."/>
            <person name="Lu Y."/>
            <person name="Du Q."/>
            <person name="Sun Z."/>
        </authorList>
    </citation>
    <scope>NUCLEOTIDE SEQUENCE [LARGE SCALE GENOMIC DNA]</scope>
    <source>
        <strain evidence="3 4">D1-5</strain>
    </source>
</reference>
<dbReference type="InterPro" id="IPR052935">
    <property type="entry name" value="Mg2+_PAP"/>
</dbReference>
<evidence type="ECO:0000259" key="2">
    <source>
        <dbReference type="Pfam" id="PF09949"/>
    </source>
</evidence>
<dbReference type="HOGENOM" id="CLU_024935_0_0_1"/>
<dbReference type="EMBL" id="ANFO01001126">
    <property type="protein sequence ID" value="KGQ04088.1"/>
    <property type="molecule type" value="Genomic_DNA"/>
</dbReference>
<dbReference type="PANTHER" id="PTHR28208:SF2">
    <property type="entry name" value="PHOSPHATIDATE PHOSPHATASE APP1 CATALYTIC DOMAIN-CONTAINING PROTEIN"/>
    <property type="match status" value="1"/>
</dbReference>
<organism evidence="3 4">
    <name type="scientific">Beauveria bassiana D1-5</name>
    <dbReference type="NCBI Taxonomy" id="1245745"/>
    <lineage>
        <taxon>Eukaryota</taxon>
        <taxon>Fungi</taxon>
        <taxon>Dikarya</taxon>
        <taxon>Ascomycota</taxon>
        <taxon>Pezizomycotina</taxon>
        <taxon>Sordariomycetes</taxon>
        <taxon>Hypocreomycetidae</taxon>
        <taxon>Hypocreales</taxon>
        <taxon>Cordycipitaceae</taxon>
        <taxon>Beauveria</taxon>
    </lineage>
</organism>
<evidence type="ECO:0000256" key="1">
    <source>
        <dbReference type="SAM" id="Phobius"/>
    </source>
</evidence>
<dbReference type="GO" id="GO:0008195">
    <property type="term" value="F:phosphatidate phosphatase activity"/>
    <property type="evidence" value="ECO:0007669"/>
    <property type="project" value="InterPro"/>
</dbReference>
<name>A0A0A2V9B0_BEABA</name>
<dbReference type="Pfam" id="PF09949">
    <property type="entry name" value="APP1_cat"/>
    <property type="match status" value="1"/>
</dbReference>
<keyword evidence="1" id="KW-0812">Transmembrane</keyword>
<comment type="caution">
    <text evidence="3">The sequence shown here is derived from an EMBL/GenBank/DDBJ whole genome shotgun (WGS) entry which is preliminary data.</text>
</comment>